<keyword evidence="2" id="KW-0732">Signal</keyword>
<feature type="region of interest" description="Disordered" evidence="1">
    <location>
        <begin position="100"/>
        <end position="124"/>
    </location>
</feature>
<evidence type="ECO:0000313" key="5">
    <source>
        <dbReference type="Proteomes" id="UP000266482"/>
    </source>
</evidence>
<protein>
    <submittedName>
        <fullName evidence="4">Copper amine oxidase N-terminal domain-containing protein</fullName>
    </submittedName>
</protein>
<feature type="chain" id="PRO_5017317586" evidence="2">
    <location>
        <begin position="29"/>
        <end position="304"/>
    </location>
</feature>
<dbReference type="Proteomes" id="UP000266482">
    <property type="component" value="Unassembled WGS sequence"/>
</dbReference>
<sequence>MKKLLTKKTLIATTVVSLALSVGSIAYSATTQKKITALQDYAISIEVGGKEVDLELDGSTLYPIKYEGRTYVPARIVADALGADVQWDANRQVVVITPEGQTPPVIDNSKPSTPPASTSGNKGTFADPVKFGTAFTYTDLVNYKPGEYDTSSADYTVTLKKVTPIPVSDYEDYRIDTTDLDPDVEYVRVLVDLKVKNVTMKAGSEGTGYAYLANFTPQIWGAQALNDYYVIGGWDSGFAGSMDEKIDAVLPDFPKVTPSTKGASFEVSGEWLLPVIKGQENYLVLSRQDTTLDYEDTKIFFKLK</sequence>
<reference evidence="4 5" key="1">
    <citation type="submission" date="2018-09" db="EMBL/GenBank/DDBJ databases">
        <title>Paenibacillus aracenensis nov. sp. isolated from a cave in southern Spain.</title>
        <authorList>
            <person name="Jurado V."/>
            <person name="Gutierrez-Patricio S."/>
            <person name="Gonzalez-Pimentel J.L."/>
            <person name="Miller A.Z."/>
            <person name="Laiz L."/>
            <person name="Saiz-Jimenez C."/>
        </authorList>
    </citation>
    <scope>NUCLEOTIDE SEQUENCE [LARGE SCALE GENOMIC DNA]</scope>
    <source>
        <strain evidence="4 5">DSM 22867</strain>
    </source>
</reference>
<dbReference type="InterPro" id="IPR036582">
    <property type="entry name" value="Mao_N_sf"/>
</dbReference>
<evidence type="ECO:0000259" key="3">
    <source>
        <dbReference type="Pfam" id="PF07833"/>
    </source>
</evidence>
<gene>
    <name evidence="4" type="ORF">D3P08_17580</name>
</gene>
<feature type="signal peptide" evidence="2">
    <location>
        <begin position="1"/>
        <end position="28"/>
    </location>
</feature>
<comment type="caution">
    <text evidence="4">The sequence shown here is derived from an EMBL/GenBank/DDBJ whole genome shotgun (WGS) entry which is preliminary data.</text>
</comment>
<dbReference type="EMBL" id="QXQA01000011">
    <property type="protein sequence ID" value="RIX51279.1"/>
    <property type="molecule type" value="Genomic_DNA"/>
</dbReference>
<dbReference type="SUPFAM" id="SSF55383">
    <property type="entry name" value="Copper amine oxidase, domain N"/>
    <property type="match status" value="1"/>
</dbReference>
<dbReference type="OrthoDB" id="337615at2"/>
<name>A0A3A1URU1_9BACL</name>
<dbReference type="Pfam" id="PF07833">
    <property type="entry name" value="Cu_amine_oxidN1"/>
    <property type="match status" value="1"/>
</dbReference>
<feature type="domain" description="Copper amine oxidase-like N-terminal" evidence="3">
    <location>
        <begin position="62"/>
        <end position="101"/>
    </location>
</feature>
<dbReference type="AlphaFoldDB" id="A0A3A1URU1"/>
<evidence type="ECO:0000256" key="1">
    <source>
        <dbReference type="SAM" id="MobiDB-lite"/>
    </source>
</evidence>
<accession>A0A3A1URU1</accession>
<organism evidence="4 5">
    <name type="scientific">Paenibacillus nanensis</name>
    <dbReference type="NCBI Taxonomy" id="393251"/>
    <lineage>
        <taxon>Bacteria</taxon>
        <taxon>Bacillati</taxon>
        <taxon>Bacillota</taxon>
        <taxon>Bacilli</taxon>
        <taxon>Bacillales</taxon>
        <taxon>Paenibacillaceae</taxon>
        <taxon>Paenibacillus</taxon>
    </lineage>
</organism>
<dbReference type="InterPro" id="IPR012854">
    <property type="entry name" value="Cu_amine_oxidase-like_N"/>
</dbReference>
<feature type="compositionally biased region" description="Polar residues" evidence="1">
    <location>
        <begin position="109"/>
        <end position="122"/>
    </location>
</feature>
<keyword evidence="5" id="KW-1185">Reference proteome</keyword>
<evidence type="ECO:0000313" key="4">
    <source>
        <dbReference type="EMBL" id="RIX51279.1"/>
    </source>
</evidence>
<proteinExistence type="predicted"/>
<dbReference type="RefSeq" id="WP_119601012.1">
    <property type="nucleotide sequence ID" value="NZ_QXQA01000011.1"/>
</dbReference>
<evidence type="ECO:0000256" key="2">
    <source>
        <dbReference type="SAM" id="SignalP"/>
    </source>
</evidence>